<keyword evidence="2" id="KW-0813">Transport</keyword>
<evidence type="ECO:0000256" key="7">
    <source>
        <dbReference type="ARBA" id="ARBA00022840"/>
    </source>
</evidence>
<sequence length="590" mass="64184">MSDLKSTAMPSRREARDMLMSVATPEERWRYLRALAMTSADGLLGALPYAIAAAVVGLLLRGGASTAQLFGLTAFACVCPLLRIAIALSAQRTLFVEGYRLTARLRMGLLRHVLSLPLGALSGAFRADALARFIVNEMRWVEEFASFGVAQLAANLALFASLVLCLALIEPRVALAVLVLIALGAGLLRVIGRRLLAATERQQAHLGEATQHVGEYAAGMPVLRVFAREGQIDREFARWNAALQSFYRAIAWRIGPLIFLLRGWLELSVAIVTALVCWAYGAGSLSDASFLVMLTLGLMTALPLEAILSQSFQEQAARRTVGRYREMLAEPSLRDGSQPAAAPAEIRLEHVSYAYGDGRRALDDVSVVLPAGITTLVVGPSGSGKSTLLQLIARYRDVDAGAIRIGEQDLRELPLAAHLARLSMVFQDPYLFQDSIAANLRLGKPDASLDELAAAARAARCESFIERQARAYDTPIAELARNLSGGEAQRLSIARALLKDAPIVLLDETTSALDADNDHAVREALASLLRGRTTVMVTHRLDSAPEARHIVVMEAGRVADCGTHRELLDRCTVYRELWQAWCRKQAWTLV</sequence>
<evidence type="ECO:0000259" key="14">
    <source>
        <dbReference type="PROSITE" id="PS50929"/>
    </source>
</evidence>
<gene>
    <name evidence="15" type="ordered locus">bgla_4p2090</name>
</gene>
<keyword evidence="5 12" id="KW-0812">Transmembrane</keyword>
<name>F2LSV4_BURGS</name>
<proteinExistence type="predicted"/>
<dbReference type="Pfam" id="PF00664">
    <property type="entry name" value="ABC_membrane"/>
    <property type="match status" value="1"/>
</dbReference>
<dbReference type="PANTHER" id="PTHR24221:SF654">
    <property type="entry name" value="ATP-BINDING CASSETTE SUB-FAMILY B MEMBER 6"/>
    <property type="match status" value="1"/>
</dbReference>
<dbReference type="InterPro" id="IPR011527">
    <property type="entry name" value="ABC1_TM_dom"/>
</dbReference>
<dbReference type="InterPro" id="IPR036640">
    <property type="entry name" value="ABC1_TM_sf"/>
</dbReference>
<reference evidence="15 16" key="1">
    <citation type="journal article" date="2011" name="J. Bacteriol.">
        <title>Complete genome sequence of Burkholderia gladioli BSR3.</title>
        <authorList>
            <person name="Seo Y.S."/>
            <person name="Lim J."/>
            <person name="Choi B.S."/>
            <person name="Kim H."/>
            <person name="Goo E."/>
            <person name="Lee B."/>
            <person name="Lim J.S."/>
            <person name="Choi I.Y."/>
            <person name="Moon J.S."/>
            <person name="Kim J."/>
            <person name="Hwang I."/>
        </authorList>
    </citation>
    <scope>NUCLEOTIDE SEQUENCE [LARGE SCALE GENOMIC DNA]</scope>
    <source>
        <strain evidence="15 16">BSR3</strain>
        <plasmid evidence="15">bgla_4p</plasmid>
    </source>
</reference>
<evidence type="ECO:0000256" key="2">
    <source>
        <dbReference type="ARBA" id="ARBA00022448"/>
    </source>
</evidence>
<accession>F2LSV4</accession>
<dbReference type="PROSITE" id="PS50929">
    <property type="entry name" value="ABC_TM1F"/>
    <property type="match status" value="1"/>
</dbReference>
<dbReference type="SUPFAM" id="SSF52540">
    <property type="entry name" value="P-loop containing nucleoside triphosphate hydrolases"/>
    <property type="match status" value="1"/>
</dbReference>
<protein>
    <submittedName>
        <fullName evidence="15">ABC transporter-like protein</fullName>
    </submittedName>
</protein>
<organism evidence="15 16">
    <name type="scientific">Burkholderia gladioli (strain BSR3)</name>
    <dbReference type="NCBI Taxonomy" id="999541"/>
    <lineage>
        <taxon>Bacteria</taxon>
        <taxon>Pseudomonadati</taxon>
        <taxon>Pseudomonadota</taxon>
        <taxon>Betaproteobacteria</taxon>
        <taxon>Burkholderiales</taxon>
        <taxon>Burkholderiaceae</taxon>
        <taxon>Burkholderia</taxon>
    </lineage>
</organism>
<comment type="subcellular location">
    <subcellularLocation>
        <location evidence="1">Cell membrane</location>
        <topology evidence="1">Multi-pass membrane protein</topology>
    </subcellularLocation>
</comment>
<feature type="domain" description="ABC transmembrane type-1" evidence="14">
    <location>
        <begin position="34"/>
        <end position="310"/>
    </location>
</feature>
<keyword evidence="11 12" id="KW-0472">Membrane</keyword>
<dbReference type="RefSeq" id="WP_013700144.1">
    <property type="nucleotide sequence ID" value="NC_015383.1"/>
</dbReference>
<dbReference type="HOGENOM" id="CLU_000604_84_9_4"/>
<evidence type="ECO:0000256" key="8">
    <source>
        <dbReference type="ARBA" id="ARBA00022967"/>
    </source>
</evidence>
<dbReference type="EMBL" id="CP002604">
    <property type="protein sequence ID" value="AEA65974.1"/>
    <property type="molecule type" value="Genomic_DNA"/>
</dbReference>
<dbReference type="InterPro" id="IPR017871">
    <property type="entry name" value="ABC_transporter-like_CS"/>
</dbReference>
<keyword evidence="9 12" id="KW-1133">Transmembrane helix</keyword>
<evidence type="ECO:0000256" key="3">
    <source>
        <dbReference type="ARBA" id="ARBA00022475"/>
    </source>
</evidence>
<evidence type="ECO:0000256" key="12">
    <source>
        <dbReference type="SAM" id="Phobius"/>
    </source>
</evidence>
<dbReference type="GO" id="GO:0016887">
    <property type="term" value="F:ATP hydrolysis activity"/>
    <property type="evidence" value="ECO:0007669"/>
    <property type="project" value="InterPro"/>
</dbReference>
<dbReference type="KEGG" id="bgd:bgla_4p2090"/>
<evidence type="ECO:0000259" key="13">
    <source>
        <dbReference type="PROSITE" id="PS50893"/>
    </source>
</evidence>
<keyword evidence="15" id="KW-0614">Plasmid</keyword>
<evidence type="ECO:0000256" key="1">
    <source>
        <dbReference type="ARBA" id="ARBA00004651"/>
    </source>
</evidence>
<dbReference type="Proteomes" id="UP000008316">
    <property type="component" value="Plasmid bgla_4p"/>
</dbReference>
<feature type="transmembrane region" description="Helical" evidence="12">
    <location>
        <begin position="42"/>
        <end position="60"/>
    </location>
</feature>
<dbReference type="AlphaFoldDB" id="F2LSV4"/>
<dbReference type="InterPro" id="IPR003593">
    <property type="entry name" value="AAA+_ATPase"/>
</dbReference>
<keyword evidence="7" id="KW-0067">ATP-binding</keyword>
<keyword evidence="10" id="KW-0445">Lipid transport</keyword>
<feature type="transmembrane region" description="Helical" evidence="12">
    <location>
        <begin position="175"/>
        <end position="192"/>
    </location>
</feature>
<dbReference type="GO" id="GO:0005886">
    <property type="term" value="C:plasma membrane"/>
    <property type="evidence" value="ECO:0007669"/>
    <property type="project" value="UniProtKB-SubCell"/>
</dbReference>
<geneLocation type="plasmid" evidence="15 16">
    <name>bgla_4p</name>
</geneLocation>
<dbReference type="GO" id="GO:0140359">
    <property type="term" value="F:ABC-type transporter activity"/>
    <property type="evidence" value="ECO:0007669"/>
    <property type="project" value="InterPro"/>
</dbReference>
<dbReference type="FunFam" id="3.40.50.300:FF:000221">
    <property type="entry name" value="Multidrug ABC transporter ATP-binding protein"/>
    <property type="match status" value="1"/>
</dbReference>
<keyword evidence="6" id="KW-0547">Nucleotide-binding</keyword>
<dbReference type="GO" id="GO:0034040">
    <property type="term" value="F:ATPase-coupled lipid transmembrane transporter activity"/>
    <property type="evidence" value="ECO:0007669"/>
    <property type="project" value="TreeGrafter"/>
</dbReference>
<dbReference type="PROSITE" id="PS00211">
    <property type="entry name" value="ABC_TRANSPORTER_1"/>
    <property type="match status" value="1"/>
</dbReference>
<evidence type="ECO:0000256" key="11">
    <source>
        <dbReference type="ARBA" id="ARBA00023136"/>
    </source>
</evidence>
<keyword evidence="4" id="KW-0997">Cell inner membrane</keyword>
<dbReference type="InterPro" id="IPR003439">
    <property type="entry name" value="ABC_transporter-like_ATP-bd"/>
</dbReference>
<keyword evidence="8" id="KW-1278">Translocase</keyword>
<dbReference type="InterPro" id="IPR039421">
    <property type="entry name" value="Type_1_exporter"/>
</dbReference>
<evidence type="ECO:0000256" key="4">
    <source>
        <dbReference type="ARBA" id="ARBA00022519"/>
    </source>
</evidence>
<evidence type="ECO:0000256" key="10">
    <source>
        <dbReference type="ARBA" id="ARBA00023055"/>
    </source>
</evidence>
<evidence type="ECO:0000256" key="6">
    <source>
        <dbReference type="ARBA" id="ARBA00022741"/>
    </source>
</evidence>
<dbReference type="SMART" id="SM00382">
    <property type="entry name" value="AAA"/>
    <property type="match status" value="1"/>
</dbReference>
<evidence type="ECO:0000313" key="15">
    <source>
        <dbReference type="EMBL" id="AEA65974.1"/>
    </source>
</evidence>
<feature type="transmembrane region" description="Helical" evidence="12">
    <location>
        <begin position="288"/>
        <end position="308"/>
    </location>
</feature>
<dbReference type="PANTHER" id="PTHR24221">
    <property type="entry name" value="ATP-BINDING CASSETTE SUB-FAMILY B"/>
    <property type="match status" value="1"/>
</dbReference>
<feature type="transmembrane region" description="Helical" evidence="12">
    <location>
        <begin position="69"/>
        <end position="90"/>
    </location>
</feature>
<evidence type="ECO:0000313" key="16">
    <source>
        <dbReference type="Proteomes" id="UP000008316"/>
    </source>
</evidence>
<keyword evidence="3" id="KW-1003">Cell membrane</keyword>
<dbReference type="PROSITE" id="PS50893">
    <property type="entry name" value="ABC_TRANSPORTER_2"/>
    <property type="match status" value="1"/>
</dbReference>
<dbReference type="SUPFAM" id="SSF90123">
    <property type="entry name" value="ABC transporter transmembrane region"/>
    <property type="match status" value="1"/>
</dbReference>
<dbReference type="Pfam" id="PF00005">
    <property type="entry name" value="ABC_tran"/>
    <property type="match status" value="1"/>
</dbReference>
<dbReference type="GO" id="GO:0005524">
    <property type="term" value="F:ATP binding"/>
    <property type="evidence" value="ECO:0007669"/>
    <property type="project" value="UniProtKB-KW"/>
</dbReference>
<dbReference type="Gene3D" id="1.20.1560.10">
    <property type="entry name" value="ABC transporter type 1, transmembrane domain"/>
    <property type="match status" value="1"/>
</dbReference>
<feature type="transmembrane region" description="Helical" evidence="12">
    <location>
        <begin position="147"/>
        <end position="169"/>
    </location>
</feature>
<keyword evidence="16" id="KW-1185">Reference proteome</keyword>
<evidence type="ECO:0000256" key="9">
    <source>
        <dbReference type="ARBA" id="ARBA00022989"/>
    </source>
</evidence>
<dbReference type="Gene3D" id="3.40.50.300">
    <property type="entry name" value="P-loop containing nucleotide triphosphate hydrolases"/>
    <property type="match status" value="1"/>
</dbReference>
<dbReference type="InterPro" id="IPR027417">
    <property type="entry name" value="P-loop_NTPase"/>
</dbReference>
<feature type="transmembrane region" description="Helical" evidence="12">
    <location>
        <begin position="257"/>
        <end position="282"/>
    </location>
</feature>
<feature type="domain" description="ABC transporter" evidence="13">
    <location>
        <begin position="346"/>
        <end position="580"/>
    </location>
</feature>
<evidence type="ECO:0000256" key="5">
    <source>
        <dbReference type="ARBA" id="ARBA00022692"/>
    </source>
</evidence>